<dbReference type="SUPFAM" id="SSF53474">
    <property type="entry name" value="alpha/beta-Hydrolases"/>
    <property type="match status" value="1"/>
</dbReference>
<dbReference type="STRING" id="1114924.SAMN05216258_103323"/>
<dbReference type="InterPro" id="IPR051321">
    <property type="entry name" value="PHA/PHB_synthase"/>
</dbReference>
<name>A0A1I3EEZ0_9RHOB</name>
<reference evidence="3 4" key="1">
    <citation type="submission" date="2016-10" db="EMBL/GenBank/DDBJ databases">
        <authorList>
            <person name="de Groot N.N."/>
        </authorList>
    </citation>
    <scope>NUCLEOTIDE SEQUENCE [LARGE SCALE GENOMIC DNA]</scope>
    <source>
        <strain evidence="3 4">CGMCC 1.11030</strain>
    </source>
</reference>
<dbReference type="OrthoDB" id="9767934at2"/>
<dbReference type="RefSeq" id="WP_092859102.1">
    <property type="nucleotide sequence ID" value="NZ_FOQH01000003.1"/>
</dbReference>
<sequence length="401" mass="42439">MHLAAAAANYSQAISLQALADDPRFPWTPEVKPEGRASGKSLSEAGREAPFAVAAEAGRRLREMLEGIERYQAHPLRRALPEPPVVWAEGAARLLDYGLPGARGPVVLATPSLVNRAYILDLHPARSLMRWLAGQGMRPLLLDWGLPGPAEAGFDLSDYFRERVAPAAETAAALARETGQGAPAQLGYCMGGAFATALAARAPALVGRLALIGSPWDFSRLQGLGEVIAALAAKEDPASVRARILAVGEALGAVPVDALQTLFAALDPTLALRKFRRFARQPEGLSAELFVATEDWLNDGVTLSAPAAAEIATGWYMRNLTAKGEWILDGEPVVPEAVEAPTLAFCAPSDRIAPPGCAEALPRAIPGARLRRPRTGHVGMIIGSRAEAEVWGPLARFLAGD</sequence>
<evidence type="ECO:0000256" key="1">
    <source>
        <dbReference type="SAM" id="MobiDB-lite"/>
    </source>
</evidence>
<dbReference type="Gene3D" id="3.40.50.1820">
    <property type="entry name" value="alpha/beta hydrolase"/>
    <property type="match status" value="1"/>
</dbReference>
<organism evidence="3 4">
    <name type="scientific">Albimonas pacifica</name>
    <dbReference type="NCBI Taxonomy" id="1114924"/>
    <lineage>
        <taxon>Bacteria</taxon>
        <taxon>Pseudomonadati</taxon>
        <taxon>Pseudomonadota</taxon>
        <taxon>Alphaproteobacteria</taxon>
        <taxon>Rhodobacterales</taxon>
        <taxon>Paracoccaceae</taxon>
        <taxon>Albimonas</taxon>
    </lineage>
</organism>
<gene>
    <name evidence="3" type="ORF">SAMN05216258_103323</name>
</gene>
<proteinExistence type="predicted"/>
<evidence type="ECO:0000313" key="3">
    <source>
        <dbReference type="EMBL" id="SFH97211.1"/>
    </source>
</evidence>
<dbReference type="EMBL" id="FOQH01000003">
    <property type="protein sequence ID" value="SFH97211.1"/>
    <property type="molecule type" value="Genomic_DNA"/>
</dbReference>
<keyword evidence="4" id="KW-1185">Reference proteome</keyword>
<protein>
    <submittedName>
        <fullName evidence="3">Polyhydroxyalkanoate synthase</fullName>
    </submittedName>
</protein>
<dbReference type="PANTHER" id="PTHR36837">
    <property type="entry name" value="POLY(3-HYDROXYALKANOATE) POLYMERASE SUBUNIT PHAC"/>
    <property type="match status" value="1"/>
</dbReference>
<dbReference type="InterPro" id="IPR000073">
    <property type="entry name" value="AB_hydrolase_1"/>
</dbReference>
<dbReference type="Proteomes" id="UP000199377">
    <property type="component" value="Unassembled WGS sequence"/>
</dbReference>
<dbReference type="InterPro" id="IPR029058">
    <property type="entry name" value="AB_hydrolase_fold"/>
</dbReference>
<dbReference type="Pfam" id="PF00561">
    <property type="entry name" value="Abhydrolase_1"/>
    <property type="match status" value="1"/>
</dbReference>
<accession>A0A1I3EEZ0</accession>
<dbReference type="PANTHER" id="PTHR36837:SF2">
    <property type="entry name" value="POLY(3-HYDROXYALKANOATE) POLYMERASE SUBUNIT PHAC"/>
    <property type="match status" value="1"/>
</dbReference>
<evidence type="ECO:0000313" key="4">
    <source>
        <dbReference type="Proteomes" id="UP000199377"/>
    </source>
</evidence>
<dbReference type="AlphaFoldDB" id="A0A1I3EEZ0"/>
<feature type="region of interest" description="Disordered" evidence="1">
    <location>
        <begin position="25"/>
        <end position="44"/>
    </location>
</feature>
<feature type="domain" description="AB hydrolase-1" evidence="2">
    <location>
        <begin position="133"/>
        <end position="381"/>
    </location>
</feature>
<evidence type="ECO:0000259" key="2">
    <source>
        <dbReference type="Pfam" id="PF00561"/>
    </source>
</evidence>